<name>A0A835U500_VANPL</name>
<organism evidence="2 3">
    <name type="scientific">Vanilla planifolia</name>
    <name type="common">Vanilla</name>
    <dbReference type="NCBI Taxonomy" id="51239"/>
    <lineage>
        <taxon>Eukaryota</taxon>
        <taxon>Viridiplantae</taxon>
        <taxon>Streptophyta</taxon>
        <taxon>Embryophyta</taxon>
        <taxon>Tracheophyta</taxon>
        <taxon>Spermatophyta</taxon>
        <taxon>Magnoliopsida</taxon>
        <taxon>Liliopsida</taxon>
        <taxon>Asparagales</taxon>
        <taxon>Orchidaceae</taxon>
        <taxon>Vanilloideae</taxon>
        <taxon>Vanilleae</taxon>
        <taxon>Vanilla</taxon>
    </lineage>
</organism>
<sequence>DVARGSNLEVKHSEKRSNFSQSKMSQQPNPLSELFNKLSISLEVQQSNSTHSNFAQSSQVAIKDTKENVNNPIRLYEG</sequence>
<evidence type="ECO:0000256" key="1">
    <source>
        <dbReference type="SAM" id="MobiDB-lite"/>
    </source>
</evidence>
<accession>A0A835U500</accession>
<proteinExistence type="predicted"/>
<keyword evidence="3" id="KW-1185">Reference proteome</keyword>
<feature type="compositionally biased region" description="Polar residues" evidence="1">
    <location>
        <begin position="18"/>
        <end position="30"/>
    </location>
</feature>
<feature type="region of interest" description="Disordered" evidence="1">
    <location>
        <begin position="1"/>
        <end position="31"/>
    </location>
</feature>
<feature type="non-terminal residue" evidence="2">
    <location>
        <position position="78"/>
    </location>
</feature>
<protein>
    <submittedName>
        <fullName evidence="2">Uncharacterized protein</fullName>
    </submittedName>
</protein>
<dbReference type="EMBL" id="JADCNL010000379">
    <property type="protein sequence ID" value="KAG0448060.1"/>
    <property type="molecule type" value="Genomic_DNA"/>
</dbReference>
<evidence type="ECO:0000313" key="3">
    <source>
        <dbReference type="Proteomes" id="UP000636800"/>
    </source>
</evidence>
<feature type="region of interest" description="Disordered" evidence="1">
    <location>
        <begin position="46"/>
        <end position="78"/>
    </location>
</feature>
<dbReference type="OrthoDB" id="288590at2759"/>
<feature type="compositionally biased region" description="Polar residues" evidence="1">
    <location>
        <begin position="46"/>
        <end position="60"/>
    </location>
</feature>
<evidence type="ECO:0000313" key="2">
    <source>
        <dbReference type="EMBL" id="KAG0448060.1"/>
    </source>
</evidence>
<gene>
    <name evidence="2" type="ORF">HPP92_028031</name>
</gene>
<reference evidence="2 3" key="1">
    <citation type="journal article" date="2020" name="Nat. Food">
        <title>A phased Vanilla planifolia genome enables genetic improvement of flavour and production.</title>
        <authorList>
            <person name="Hasing T."/>
            <person name="Tang H."/>
            <person name="Brym M."/>
            <person name="Khazi F."/>
            <person name="Huang T."/>
            <person name="Chambers A.H."/>
        </authorList>
    </citation>
    <scope>NUCLEOTIDE SEQUENCE [LARGE SCALE GENOMIC DNA]</scope>
    <source>
        <tissue evidence="2">Leaf</tissue>
    </source>
</reference>
<dbReference type="Proteomes" id="UP000636800">
    <property type="component" value="Unassembled WGS sequence"/>
</dbReference>
<dbReference type="AlphaFoldDB" id="A0A835U500"/>
<comment type="caution">
    <text evidence="2">The sequence shown here is derived from an EMBL/GenBank/DDBJ whole genome shotgun (WGS) entry which is preliminary data.</text>
</comment>
<feature type="compositionally biased region" description="Basic and acidic residues" evidence="1">
    <location>
        <begin position="1"/>
        <end position="17"/>
    </location>
</feature>
<feature type="non-terminal residue" evidence="2">
    <location>
        <position position="1"/>
    </location>
</feature>